<protein>
    <submittedName>
        <fullName evidence="2">Uncharacterized protein</fullName>
    </submittedName>
</protein>
<dbReference type="Proteomes" id="UP000092093">
    <property type="component" value="Unassembled WGS sequence"/>
</dbReference>
<organism evidence="2 3">
    <name type="scientific">Aphanizomenon flos-aquae WA102</name>
    <dbReference type="NCBI Taxonomy" id="1710896"/>
    <lineage>
        <taxon>Bacteria</taxon>
        <taxon>Bacillati</taxon>
        <taxon>Cyanobacteriota</taxon>
        <taxon>Cyanophyceae</taxon>
        <taxon>Nostocales</taxon>
        <taxon>Aphanizomenonaceae</taxon>
        <taxon>Aphanizomenon</taxon>
    </lineage>
</organism>
<feature type="compositionally biased region" description="Low complexity" evidence="1">
    <location>
        <begin position="91"/>
        <end position="118"/>
    </location>
</feature>
<comment type="caution">
    <text evidence="2">The sequence shown here is derived from an EMBL/GenBank/DDBJ whole genome shotgun (WGS) entry which is preliminary data.</text>
</comment>
<dbReference type="EMBL" id="LJOW01000107">
    <property type="protein sequence ID" value="OBQ42388.1"/>
    <property type="molecule type" value="Genomic_DNA"/>
</dbReference>
<evidence type="ECO:0000313" key="3">
    <source>
        <dbReference type="Proteomes" id="UP000092093"/>
    </source>
</evidence>
<feature type="region of interest" description="Disordered" evidence="1">
    <location>
        <begin position="88"/>
        <end position="127"/>
    </location>
</feature>
<name>A0A1B7WZ45_APHFL</name>
<accession>A0A1B7WZ45</accession>
<gene>
    <name evidence="2" type="ORF">AN484_18010</name>
</gene>
<evidence type="ECO:0000256" key="1">
    <source>
        <dbReference type="SAM" id="MobiDB-lite"/>
    </source>
</evidence>
<reference evidence="2 3" key="1">
    <citation type="submission" date="2015-09" db="EMBL/GenBank/DDBJ databases">
        <title>Aphanizomenon flos-aquae WA102.</title>
        <authorList>
            <person name="Driscoll C."/>
        </authorList>
    </citation>
    <scope>NUCLEOTIDE SEQUENCE [LARGE SCALE GENOMIC DNA]</scope>
    <source>
        <strain evidence="2">WA102</strain>
    </source>
</reference>
<sequence>MTAVFTDFDSSMASRIVVDSEAKQVDVTFRNTGATYRFNLQDADIADIMSVLSSRSKGRLLHQLLDIANGVRIPDVATNVAVPNVTPAKASVSKTANKVTSTKTATSKVSSKPEVKSSSVKKKVATR</sequence>
<proteinExistence type="predicted"/>
<evidence type="ECO:0000313" key="2">
    <source>
        <dbReference type="EMBL" id="OBQ42388.1"/>
    </source>
</evidence>
<dbReference type="AlphaFoldDB" id="A0A1B7WZ45"/>